<feature type="chain" id="PRO_5043610099" description="Secreted protein" evidence="1">
    <location>
        <begin position="31"/>
        <end position="95"/>
    </location>
</feature>
<accession>A0AAW2W2E1</accession>
<gene>
    <name evidence="2" type="ORF">Sradi_0283600</name>
</gene>
<protein>
    <recommendedName>
        <fullName evidence="3">Secreted protein</fullName>
    </recommendedName>
</protein>
<proteinExistence type="predicted"/>
<feature type="signal peptide" evidence="1">
    <location>
        <begin position="1"/>
        <end position="30"/>
    </location>
</feature>
<evidence type="ECO:0008006" key="3">
    <source>
        <dbReference type="Google" id="ProtNLM"/>
    </source>
</evidence>
<organism evidence="2">
    <name type="scientific">Sesamum radiatum</name>
    <name type="common">Black benniseed</name>
    <dbReference type="NCBI Taxonomy" id="300843"/>
    <lineage>
        <taxon>Eukaryota</taxon>
        <taxon>Viridiplantae</taxon>
        <taxon>Streptophyta</taxon>
        <taxon>Embryophyta</taxon>
        <taxon>Tracheophyta</taxon>
        <taxon>Spermatophyta</taxon>
        <taxon>Magnoliopsida</taxon>
        <taxon>eudicotyledons</taxon>
        <taxon>Gunneridae</taxon>
        <taxon>Pentapetalae</taxon>
        <taxon>asterids</taxon>
        <taxon>lamiids</taxon>
        <taxon>Lamiales</taxon>
        <taxon>Pedaliaceae</taxon>
        <taxon>Sesamum</taxon>
    </lineage>
</organism>
<reference evidence="2" key="2">
    <citation type="journal article" date="2024" name="Plant">
        <title>Genomic evolution and insights into agronomic trait innovations of Sesamum species.</title>
        <authorList>
            <person name="Miao H."/>
            <person name="Wang L."/>
            <person name="Qu L."/>
            <person name="Liu H."/>
            <person name="Sun Y."/>
            <person name="Le M."/>
            <person name="Wang Q."/>
            <person name="Wei S."/>
            <person name="Zheng Y."/>
            <person name="Lin W."/>
            <person name="Duan Y."/>
            <person name="Cao H."/>
            <person name="Xiong S."/>
            <person name="Wang X."/>
            <person name="Wei L."/>
            <person name="Li C."/>
            <person name="Ma Q."/>
            <person name="Ju M."/>
            <person name="Zhao R."/>
            <person name="Li G."/>
            <person name="Mu C."/>
            <person name="Tian Q."/>
            <person name="Mei H."/>
            <person name="Zhang T."/>
            <person name="Gao T."/>
            <person name="Zhang H."/>
        </authorList>
    </citation>
    <scope>NUCLEOTIDE SEQUENCE</scope>
    <source>
        <strain evidence="2">G02</strain>
    </source>
</reference>
<evidence type="ECO:0000313" key="2">
    <source>
        <dbReference type="EMBL" id="KAL0435757.1"/>
    </source>
</evidence>
<name>A0AAW2W2E1_SESRA</name>
<dbReference type="AlphaFoldDB" id="A0AAW2W2E1"/>
<keyword evidence="1" id="KW-0732">Signal</keyword>
<reference evidence="2" key="1">
    <citation type="submission" date="2020-06" db="EMBL/GenBank/DDBJ databases">
        <authorList>
            <person name="Li T."/>
            <person name="Hu X."/>
            <person name="Zhang T."/>
            <person name="Song X."/>
            <person name="Zhang H."/>
            <person name="Dai N."/>
            <person name="Sheng W."/>
            <person name="Hou X."/>
            <person name="Wei L."/>
        </authorList>
    </citation>
    <scope>NUCLEOTIDE SEQUENCE</scope>
    <source>
        <strain evidence="2">G02</strain>
        <tissue evidence="2">Leaf</tissue>
    </source>
</reference>
<sequence>MSLLPNSIARNISLLSSILLLISLCHVARCTPNTTVKTVQCNIGTYTNGDPFTISLAYVLAELEDVTPARQGYDFRNISPTQMHLPMATPLATRL</sequence>
<evidence type="ECO:0000256" key="1">
    <source>
        <dbReference type="SAM" id="SignalP"/>
    </source>
</evidence>
<dbReference type="EMBL" id="JACGWJ010000002">
    <property type="protein sequence ID" value="KAL0435757.1"/>
    <property type="molecule type" value="Genomic_DNA"/>
</dbReference>
<comment type="caution">
    <text evidence="2">The sequence shown here is derived from an EMBL/GenBank/DDBJ whole genome shotgun (WGS) entry which is preliminary data.</text>
</comment>